<keyword evidence="6" id="KW-1185">Reference proteome</keyword>
<dbReference type="SUPFAM" id="SSF52540">
    <property type="entry name" value="P-loop containing nucleoside triphosphate hydrolases"/>
    <property type="match status" value="1"/>
</dbReference>
<dbReference type="InterPro" id="IPR017871">
    <property type="entry name" value="ABC_transporter-like_CS"/>
</dbReference>
<dbReference type="PROSITE" id="PS00211">
    <property type="entry name" value="ABC_TRANSPORTER_1"/>
    <property type="match status" value="1"/>
</dbReference>
<accession>A0ABV6KPY5</accession>
<evidence type="ECO:0000256" key="3">
    <source>
        <dbReference type="ARBA" id="ARBA00022840"/>
    </source>
</evidence>
<evidence type="ECO:0000256" key="1">
    <source>
        <dbReference type="ARBA" id="ARBA00022448"/>
    </source>
</evidence>
<dbReference type="SMART" id="SM00382">
    <property type="entry name" value="AAA"/>
    <property type="match status" value="1"/>
</dbReference>
<dbReference type="InterPro" id="IPR003593">
    <property type="entry name" value="AAA+_ATPase"/>
</dbReference>
<dbReference type="Gene3D" id="3.40.50.300">
    <property type="entry name" value="P-loop containing nucleotide triphosphate hydrolases"/>
    <property type="match status" value="1"/>
</dbReference>
<dbReference type="InterPro" id="IPR027417">
    <property type="entry name" value="P-loop_NTPase"/>
</dbReference>
<keyword evidence="1" id="KW-0813">Transport</keyword>
<sequence>MNEAIRLTNVSKSFQQKTAVNHLNFSINKGEIVAILGPNGAGKTTTISIILGLLKPSTGDIHILGQDPKNKTVREKIGVMMQEVSMMPGLKIHEILTLIRSYYPSPRSLKDLIELTGLTEQDLKTQAEKLSGGQKRRVSFALALAGNPDLIIFDEPTVGMDISSRNRFWQTIRALAKQGKTILFSTHYLQEADDAAQRILLFKDGKIVADGTPSEIKSKITNQTVSFSLDSDMSFEKLYQYPEIQQITRNNGRIYVNSTNADKVLAIIFQEKLGAHDIQIERGKLEDAFEQLTSTNKEVI</sequence>
<feature type="domain" description="ABC transporter" evidence="4">
    <location>
        <begin position="5"/>
        <end position="229"/>
    </location>
</feature>
<dbReference type="PANTHER" id="PTHR42711">
    <property type="entry name" value="ABC TRANSPORTER ATP-BINDING PROTEIN"/>
    <property type="match status" value="1"/>
</dbReference>
<gene>
    <name evidence="5" type="ORF">ACFFHF_09015</name>
</gene>
<name>A0ABV6KPY5_9BACI</name>
<dbReference type="PROSITE" id="PS50893">
    <property type="entry name" value="ABC_TRANSPORTER_2"/>
    <property type="match status" value="1"/>
</dbReference>
<dbReference type="PANTHER" id="PTHR42711:SF17">
    <property type="entry name" value="ABC TRANSPORTER ATP-BINDING PROTEIN"/>
    <property type="match status" value="1"/>
</dbReference>
<dbReference type="CDD" id="cd03230">
    <property type="entry name" value="ABC_DR_subfamily_A"/>
    <property type="match status" value="1"/>
</dbReference>
<dbReference type="GO" id="GO:0005524">
    <property type="term" value="F:ATP binding"/>
    <property type="evidence" value="ECO:0007669"/>
    <property type="project" value="UniProtKB-KW"/>
</dbReference>
<keyword evidence="3 5" id="KW-0067">ATP-binding</keyword>
<comment type="caution">
    <text evidence="5">The sequence shown here is derived from an EMBL/GenBank/DDBJ whole genome shotgun (WGS) entry which is preliminary data.</text>
</comment>
<reference evidence="5 6" key="1">
    <citation type="submission" date="2024-09" db="EMBL/GenBank/DDBJ databases">
        <authorList>
            <person name="Sun Q."/>
            <person name="Mori K."/>
        </authorList>
    </citation>
    <scope>NUCLEOTIDE SEQUENCE [LARGE SCALE GENOMIC DNA]</scope>
    <source>
        <strain evidence="5 6">CGMCC 1.9126</strain>
    </source>
</reference>
<organism evidence="5 6">
    <name type="scientific">Robertmurraya beringensis</name>
    <dbReference type="NCBI Taxonomy" id="641660"/>
    <lineage>
        <taxon>Bacteria</taxon>
        <taxon>Bacillati</taxon>
        <taxon>Bacillota</taxon>
        <taxon>Bacilli</taxon>
        <taxon>Bacillales</taxon>
        <taxon>Bacillaceae</taxon>
        <taxon>Robertmurraya</taxon>
    </lineage>
</organism>
<evidence type="ECO:0000256" key="2">
    <source>
        <dbReference type="ARBA" id="ARBA00022741"/>
    </source>
</evidence>
<evidence type="ECO:0000313" key="5">
    <source>
        <dbReference type="EMBL" id="MFC0475388.1"/>
    </source>
</evidence>
<dbReference type="Proteomes" id="UP001589738">
    <property type="component" value="Unassembled WGS sequence"/>
</dbReference>
<dbReference type="InterPro" id="IPR003439">
    <property type="entry name" value="ABC_transporter-like_ATP-bd"/>
</dbReference>
<dbReference type="EMBL" id="JBHLUU010000026">
    <property type="protein sequence ID" value="MFC0475388.1"/>
    <property type="molecule type" value="Genomic_DNA"/>
</dbReference>
<dbReference type="InterPro" id="IPR050763">
    <property type="entry name" value="ABC_transporter_ATP-binding"/>
</dbReference>
<dbReference type="RefSeq" id="WP_340902492.1">
    <property type="nucleotide sequence ID" value="NZ_JBHLUU010000026.1"/>
</dbReference>
<evidence type="ECO:0000313" key="6">
    <source>
        <dbReference type="Proteomes" id="UP001589738"/>
    </source>
</evidence>
<dbReference type="Pfam" id="PF00005">
    <property type="entry name" value="ABC_tran"/>
    <property type="match status" value="1"/>
</dbReference>
<evidence type="ECO:0000259" key="4">
    <source>
        <dbReference type="PROSITE" id="PS50893"/>
    </source>
</evidence>
<protein>
    <submittedName>
        <fullName evidence="5">ABC transporter ATP-binding protein</fullName>
    </submittedName>
</protein>
<keyword evidence="2" id="KW-0547">Nucleotide-binding</keyword>
<proteinExistence type="predicted"/>